<protein>
    <submittedName>
        <fullName evidence="1">Uncharacterized protein</fullName>
    </submittedName>
</protein>
<dbReference type="AlphaFoldDB" id="A0A1B4FKM3"/>
<evidence type="ECO:0000313" key="1">
    <source>
        <dbReference type="EMBL" id="AOJ04220.1"/>
    </source>
</evidence>
<proteinExistence type="predicted"/>
<organism evidence="1 2">
    <name type="scientific">Burkholderia mayonis</name>
    <dbReference type="NCBI Taxonomy" id="1385591"/>
    <lineage>
        <taxon>Bacteria</taxon>
        <taxon>Pseudomonadati</taxon>
        <taxon>Pseudomonadota</taxon>
        <taxon>Betaproteobacteria</taxon>
        <taxon>Burkholderiales</taxon>
        <taxon>Burkholderiaceae</taxon>
        <taxon>Burkholderia</taxon>
        <taxon>pseudomallei group</taxon>
    </lineage>
</organism>
<reference evidence="1 2" key="1">
    <citation type="submission" date="2015-12" db="EMBL/GenBank/DDBJ databases">
        <title>Diversity of Burkholderia near neighbor genomes.</title>
        <authorList>
            <person name="Sahl J."/>
            <person name="Wagner D."/>
            <person name="Keim P."/>
        </authorList>
    </citation>
    <scope>NUCLEOTIDE SEQUENCE [LARGE SCALE GENOMIC DNA]</scope>
    <source>
        <strain evidence="1 2">BDU6</strain>
    </source>
</reference>
<name>A0A1B4FKM3_9BURK</name>
<dbReference type="KEGG" id="buu:WS70_20390"/>
<evidence type="ECO:0000313" key="2">
    <source>
        <dbReference type="Proteomes" id="UP000062519"/>
    </source>
</evidence>
<accession>A0A1B4FKM3</accession>
<dbReference type="EMBL" id="CP013387">
    <property type="protein sequence ID" value="AOJ04220.1"/>
    <property type="molecule type" value="Genomic_DNA"/>
</dbReference>
<keyword evidence="2" id="KW-1185">Reference proteome</keyword>
<sequence length="69" mass="7808">MPLAAALDLDRIRTIRGESVVVSIAERSTHDARQIVPRDYVIEIGRAGGRAARLRPRYDDPDRHRPVSF</sequence>
<dbReference type="Proteomes" id="UP000062519">
    <property type="component" value="Chromosome 2"/>
</dbReference>
<gene>
    <name evidence="1" type="ORF">WS70_20390</name>
</gene>